<evidence type="ECO:0000256" key="3">
    <source>
        <dbReference type="ARBA" id="ARBA00011152"/>
    </source>
</evidence>
<dbReference type="PANTHER" id="PTHR42701:SF1">
    <property type="entry name" value="IMIDAZOLE GLYCEROL PHOSPHATE SYNTHASE SUBUNIT HISH"/>
    <property type="match status" value="1"/>
</dbReference>
<dbReference type="InterPro" id="IPR010139">
    <property type="entry name" value="Imidazole-glycPsynth_HisH"/>
</dbReference>
<evidence type="ECO:0000256" key="6">
    <source>
        <dbReference type="ARBA" id="ARBA00022801"/>
    </source>
</evidence>
<evidence type="ECO:0000256" key="4">
    <source>
        <dbReference type="ARBA" id="ARBA00022490"/>
    </source>
</evidence>
<dbReference type="PANTHER" id="PTHR42701">
    <property type="entry name" value="IMIDAZOLE GLYCEROL PHOSPHATE SYNTHASE SUBUNIT HISH"/>
    <property type="match status" value="1"/>
</dbReference>
<dbReference type="HAMAP" id="MF_00278">
    <property type="entry name" value="HisH"/>
    <property type="match status" value="1"/>
</dbReference>
<dbReference type="NCBIfam" id="TIGR01855">
    <property type="entry name" value="IMP_synth_hisH"/>
    <property type="match status" value="1"/>
</dbReference>
<dbReference type="SUPFAM" id="SSF52317">
    <property type="entry name" value="Class I glutamine amidotransferase-like"/>
    <property type="match status" value="1"/>
</dbReference>
<keyword evidence="5 12" id="KW-0028">Amino-acid biosynthesis</keyword>
<dbReference type="GO" id="GO:0005737">
    <property type="term" value="C:cytoplasm"/>
    <property type="evidence" value="ECO:0007669"/>
    <property type="project" value="UniProtKB-SubCell"/>
</dbReference>
<feature type="active site" evidence="12 13">
    <location>
        <position position="184"/>
    </location>
</feature>
<protein>
    <recommendedName>
        <fullName evidence="12">Imidazole glycerol phosphate synthase subunit HisH</fullName>
        <ecNumber evidence="12">4.3.2.10</ecNumber>
    </recommendedName>
    <alternativeName>
        <fullName evidence="12">IGP synthase glutaminase subunit</fullName>
        <ecNumber evidence="12">3.5.1.2</ecNumber>
    </alternativeName>
    <alternativeName>
        <fullName evidence="12">IGP synthase subunit HisH</fullName>
    </alternativeName>
    <alternativeName>
        <fullName evidence="12">ImGP synthase subunit HisH</fullName>
        <shortName evidence="12">IGPS subunit HisH</shortName>
    </alternativeName>
</protein>
<evidence type="ECO:0000256" key="7">
    <source>
        <dbReference type="ARBA" id="ARBA00022962"/>
    </source>
</evidence>
<dbReference type="EC" id="3.5.1.2" evidence="12"/>
<dbReference type="GO" id="GO:0000105">
    <property type="term" value="P:L-histidine biosynthetic process"/>
    <property type="evidence" value="ECO:0007669"/>
    <property type="project" value="UniProtKB-UniRule"/>
</dbReference>
<feature type="active site" evidence="12 13">
    <location>
        <position position="182"/>
    </location>
</feature>
<dbReference type="EC" id="4.3.2.10" evidence="12"/>
<evidence type="ECO:0000256" key="10">
    <source>
        <dbReference type="ARBA" id="ARBA00047838"/>
    </source>
</evidence>
<dbReference type="PIRSF" id="PIRSF000495">
    <property type="entry name" value="Amidotransf_hisH"/>
    <property type="match status" value="1"/>
</dbReference>
<evidence type="ECO:0000256" key="5">
    <source>
        <dbReference type="ARBA" id="ARBA00022605"/>
    </source>
</evidence>
<dbReference type="Proteomes" id="UP000245934">
    <property type="component" value="Unassembled WGS sequence"/>
</dbReference>
<feature type="active site" description="Nucleophile" evidence="12 13">
    <location>
        <position position="78"/>
    </location>
</feature>
<dbReference type="Pfam" id="PF00117">
    <property type="entry name" value="GATase"/>
    <property type="match status" value="1"/>
</dbReference>
<evidence type="ECO:0000256" key="9">
    <source>
        <dbReference type="ARBA" id="ARBA00023239"/>
    </source>
</evidence>
<keyword evidence="9 12" id="KW-0456">Lyase</keyword>
<keyword evidence="16" id="KW-1185">Reference proteome</keyword>
<comment type="subcellular location">
    <subcellularLocation>
        <location evidence="1 12">Cytoplasm</location>
    </subcellularLocation>
</comment>
<comment type="catalytic activity">
    <reaction evidence="11 12">
        <text>L-glutamine + H2O = L-glutamate + NH4(+)</text>
        <dbReference type="Rhea" id="RHEA:15889"/>
        <dbReference type="ChEBI" id="CHEBI:15377"/>
        <dbReference type="ChEBI" id="CHEBI:28938"/>
        <dbReference type="ChEBI" id="CHEBI:29985"/>
        <dbReference type="ChEBI" id="CHEBI:58359"/>
        <dbReference type="EC" id="3.5.1.2"/>
    </reaction>
</comment>
<keyword evidence="8 12" id="KW-0368">Histidine biosynthesis</keyword>
<dbReference type="AlphaFoldDB" id="A0A2V2NJ66"/>
<accession>A0A2V2NJ66</accession>
<evidence type="ECO:0000256" key="1">
    <source>
        <dbReference type="ARBA" id="ARBA00004496"/>
    </source>
</evidence>
<comment type="caution">
    <text evidence="15">The sequence shown here is derived from an EMBL/GenBank/DDBJ whole genome shotgun (WGS) entry which is preliminary data.</text>
</comment>
<evidence type="ECO:0000256" key="11">
    <source>
        <dbReference type="ARBA" id="ARBA00049534"/>
    </source>
</evidence>
<dbReference type="Gene3D" id="3.40.50.880">
    <property type="match status" value="1"/>
</dbReference>
<keyword evidence="6 12" id="KW-0378">Hydrolase</keyword>
<proteinExistence type="inferred from homology"/>
<evidence type="ECO:0000256" key="13">
    <source>
        <dbReference type="PIRSR" id="PIRSR000495-1"/>
    </source>
</evidence>
<dbReference type="EMBL" id="QGMZ01000010">
    <property type="protein sequence ID" value="PWR75373.1"/>
    <property type="molecule type" value="Genomic_DNA"/>
</dbReference>
<dbReference type="GO" id="GO:0000107">
    <property type="term" value="F:imidazoleglycerol-phosphate synthase activity"/>
    <property type="evidence" value="ECO:0007669"/>
    <property type="project" value="UniProtKB-UniRule"/>
</dbReference>
<dbReference type="InterPro" id="IPR017926">
    <property type="entry name" value="GATASE"/>
</dbReference>
<evidence type="ECO:0000256" key="12">
    <source>
        <dbReference type="HAMAP-Rule" id="MF_00278"/>
    </source>
</evidence>
<dbReference type="GO" id="GO:0004359">
    <property type="term" value="F:glutaminase activity"/>
    <property type="evidence" value="ECO:0007669"/>
    <property type="project" value="UniProtKB-EC"/>
</dbReference>
<comment type="subunit">
    <text evidence="3 12">Heterodimer of HisH and HisF.</text>
</comment>
<evidence type="ECO:0000256" key="2">
    <source>
        <dbReference type="ARBA" id="ARBA00005091"/>
    </source>
</evidence>
<evidence type="ECO:0000256" key="8">
    <source>
        <dbReference type="ARBA" id="ARBA00023102"/>
    </source>
</evidence>
<dbReference type="InterPro" id="IPR029062">
    <property type="entry name" value="Class_I_gatase-like"/>
</dbReference>
<dbReference type="FunFam" id="3.40.50.880:FF:000009">
    <property type="entry name" value="Imidazole glycerol phosphate synthase subunit HisH"/>
    <property type="match status" value="1"/>
</dbReference>
<gene>
    <name evidence="12" type="primary">hisH</name>
    <name evidence="15" type="ORF">DLD82_04350</name>
</gene>
<dbReference type="GeneID" id="97609708"/>
<evidence type="ECO:0000313" key="15">
    <source>
        <dbReference type="EMBL" id="PWR75373.1"/>
    </source>
</evidence>
<sequence length="201" mass="21856">MKSVVIVDYGLGNMRSVSKAVEKAGASVLISNNLEEIRSAEGIILPGVGAFHEAMTKLADLGKVLIESEGQVPILGICLGMQMMMDFSEEHGLHKGLGLVPGTVRKFPDHPGFKIPHMGWNQIHLTQPDDPLFSGIPDDSYVYFVHSYWADTTAEYCVTQTEYICPFASSIRNGTAIGVQFHPEKSGNTGLAILENFIGTM</sequence>
<organism evidence="15 16">
    <name type="scientific">Methanospirillum stamsii</name>
    <dbReference type="NCBI Taxonomy" id="1277351"/>
    <lineage>
        <taxon>Archaea</taxon>
        <taxon>Methanobacteriati</taxon>
        <taxon>Methanobacteriota</taxon>
        <taxon>Stenosarchaea group</taxon>
        <taxon>Methanomicrobia</taxon>
        <taxon>Methanomicrobiales</taxon>
        <taxon>Methanospirillaceae</taxon>
        <taxon>Methanospirillum</taxon>
    </lineage>
</organism>
<comment type="function">
    <text evidence="12">IGPS catalyzes the conversion of PRFAR and glutamine to IGP, AICAR and glutamate. The HisH subunit catalyzes the hydrolysis of glutamine to glutamate and ammonia as part of the synthesis of IGP and AICAR. The resulting ammonia molecule is channeled to the active site of HisF.</text>
</comment>
<dbReference type="OrthoDB" id="33401at2157"/>
<dbReference type="GO" id="GO:0016829">
    <property type="term" value="F:lyase activity"/>
    <property type="evidence" value="ECO:0007669"/>
    <property type="project" value="UniProtKB-KW"/>
</dbReference>
<dbReference type="UniPathway" id="UPA00031">
    <property type="reaction ID" value="UER00010"/>
</dbReference>
<dbReference type="RefSeq" id="WP_109939892.1">
    <property type="nucleotide sequence ID" value="NZ_CP176366.1"/>
</dbReference>
<comment type="pathway">
    <text evidence="2 12">Amino-acid biosynthesis; L-histidine biosynthesis; L-histidine from 5-phospho-alpha-D-ribose 1-diphosphate: step 5/9.</text>
</comment>
<feature type="domain" description="Glutamine amidotransferase" evidence="14">
    <location>
        <begin position="5"/>
        <end position="198"/>
    </location>
</feature>
<name>A0A2V2NJ66_9EURY</name>
<dbReference type="CDD" id="cd01748">
    <property type="entry name" value="GATase1_IGP_Synthase"/>
    <property type="match status" value="1"/>
</dbReference>
<dbReference type="PROSITE" id="PS51273">
    <property type="entry name" value="GATASE_TYPE_1"/>
    <property type="match status" value="1"/>
</dbReference>
<keyword evidence="4 12" id="KW-0963">Cytoplasm</keyword>
<evidence type="ECO:0000313" key="16">
    <source>
        <dbReference type="Proteomes" id="UP000245934"/>
    </source>
</evidence>
<comment type="catalytic activity">
    <reaction evidence="10 12">
        <text>5-[(5-phospho-1-deoxy-D-ribulos-1-ylimino)methylamino]-1-(5-phospho-beta-D-ribosyl)imidazole-4-carboxamide + L-glutamine = D-erythro-1-(imidazol-4-yl)glycerol 3-phosphate + 5-amino-1-(5-phospho-beta-D-ribosyl)imidazole-4-carboxamide + L-glutamate + H(+)</text>
        <dbReference type="Rhea" id="RHEA:24793"/>
        <dbReference type="ChEBI" id="CHEBI:15378"/>
        <dbReference type="ChEBI" id="CHEBI:29985"/>
        <dbReference type="ChEBI" id="CHEBI:58278"/>
        <dbReference type="ChEBI" id="CHEBI:58359"/>
        <dbReference type="ChEBI" id="CHEBI:58475"/>
        <dbReference type="ChEBI" id="CHEBI:58525"/>
        <dbReference type="EC" id="4.3.2.10"/>
    </reaction>
</comment>
<evidence type="ECO:0000259" key="14">
    <source>
        <dbReference type="Pfam" id="PF00117"/>
    </source>
</evidence>
<reference evidence="15 16" key="1">
    <citation type="submission" date="2018-05" db="EMBL/GenBank/DDBJ databases">
        <title>Draft genome of Methanospirillum stamsii Pt1.</title>
        <authorList>
            <person name="Dueholm M.S."/>
            <person name="Nielsen P.H."/>
            <person name="Bakmann L.F."/>
            <person name="Otzen D.E."/>
        </authorList>
    </citation>
    <scope>NUCLEOTIDE SEQUENCE [LARGE SCALE GENOMIC DNA]</scope>
    <source>
        <strain evidence="15 16">Pt1</strain>
    </source>
</reference>
<keyword evidence="7 12" id="KW-0315">Glutamine amidotransferase</keyword>